<keyword evidence="2" id="KW-0812">Transmembrane</keyword>
<dbReference type="SUPFAM" id="SSF58038">
    <property type="entry name" value="SNARE fusion complex"/>
    <property type="match status" value="1"/>
</dbReference>
<dbReference type="InParanoid" id="A0A316WBG1"/>
<evidence type="ECO:0000256" key="2">
    <source>
        <dbReference type="SAM" id="Phobius"/>
    </source>
</evidence>
<dbReference type="RefSeq" id="XP_025373181.1">
    <property type="nucleotide sequence ID" value="XM_025517661.1"/>
</dbReference>
<dbReference type="CDD" id="cd15859">
    <property type="entry name" value="SNARE_SYN8"/>
    <property type="match status" value="1"/>
</dbReference>
<dbReference type="AlphaFoldDB" id="A0A316WBG1"/>
<name>A0A316WBG1_9BASI</name>
<evidence type="ECO:0000259" key="3">
    <source>
        <dbReference type="PROSITE" id="PS50192"/>
    </source>
</evidence>
<organism evidence="4 5">
    <name type="scientific">Ceraceosorus guamensis</name>
    <dbReference type="NCBI Taxonomy" id="1522189"/>
    <lineage>
        <taxon>Eukaryota</taxon>
        <taxon>Fungi</taxon>
        <taxon>Dikarya</taxon>
        <taxon>Basidiomycota</taxon>
        <taxon>Ustilaginomycotina</taxon>
        <taxon>Exobasidiomycetes</taxon>
        <taxon>Ceraceosorales</taxon>
        <taxon>Ceraceosoraceae</taxon>
        <taxon>Ceraceosorus</taxon>
    </lineage>
</organism>
<dbReference type="Proteomes" id="UP000245783">
    <property type="component" value="Unassembled WGS sequence"/>
</dbReference>
<proteinExistence type="predicted"/>
<evidence type="ECO:0000313" key="4">
    <source>
        <dbReference type="EMBL" id="PWN46021.1"/>
    </source>
</evidence>
<feature type="compositionally biased region" description="Low complexity" evidence="1">
    <location>
        <begin position="96"/>
        <end position="123"/>
    </location>
</feature>
<dbReference type="InterPro" id="IPR000727">
    <property type="entry name" value="T_SNARE_dom"/>
</dbReference>
<feature type="domain" description="T-SNARE coiled-coil homology" evidence="3">
    <location>
        <begin position="161"/>
        <end position="223"/>
    </location>
</feature>
<feature type="transmembrane region" description="Helical" evidence="2">
    <location>
        <begin position="231"/>
        <end position="250"/>
    </location>
</feature>
<reference evidence="4 5" key="1">
    <citation type="journal article" date="2018" name="Mol. Biol. Evol.">
        <title>Broad Genomic Sampling Reveals a Smut Pathogenic Ancestry of the Fungal Clade Ustilaginomycotina.</title>
        <authorList>
            <person name="Kijpornyongpan T."/>
            <person name="Mondo S.J."/>
            <person name="Barry K."/>
            <person name="Sandor L."/>
            <person name="Lee J."/>
            <person name="Lipzen A."/>
            <person name="Pangilinan J."/>
            <person name="LaButti K."/>
            <person name="Hainaut M."/>
            <person name="Henrissat B."/>
            <person name="Grigoriev I.V."/>
            <person name="Spatafora J.W."/>
            <person name="Aime M.C."/>
        </authorList>
    </citation>
    <scope>NUCLEOTIDE SEQUENCE [LARGE SCALE GENOMIC DNA]</scope>
    <source>
        <strain evidence="4 5">MCA 4658</strain>
    </source>
</reference>
<evidence type="ECO:0000256" key="1">
    <source>
        <dbReference type="SAM" id="MobiDB-lite"/>
    </source>
</evidence>
<dbReference type="Gene3D" id="1.20.5.110">
    <property type="match status" value="1"/>
</dbReference>
<dbReference type="STRING" id="1522189.A0A316WBG1"/>
<dbReference type="OrthoDB" id="244190at2759"/>
<dbReference type="GeneID" id="37039531"/>
<gene>
    <name evidence="4" type="ORF">IE81DRAFT_80530</name>
</gene>
<keyword evidence="2" id="KW-0472">Membrane</keyword>
<feature type="region of interest" description="Disordered" evidence="1">
    <location>
        <begin position="91"/>
        <end position="153"/>
    </location>
</feature>
<keyword evidence="2" id="KW-1133">Transmembrane helix</keyword>
<dbReference type="EMBL" id="KZ819352">
    <property type="protein sequence ID" value="PWN46021.1"/>
    <property type="molecule type" value="Genomic_DNA"/>
</dbReference>
<protein>
    <recommendedName>
        <fullName evidence="3">t-SNARE coiled-coil homology domain-containing protein</fullName>
    </recommendedName>
</protein>
<evidence type="ECO:0000313" key="5">
    <source>
        <dbReference type="Proteomes" id="UP000245783"/>
    </source>
</evidence>
<accession>A0A316WBG1</accession>
<sequence length="251" mass="27714">MSTSADAERLKVQLSTLLSQAHERSIALRLAPSAPSLTRPIKKSLPVVLKGLDEVRGDDDDEEEELRKSWEKIRNVLMEDEEGRDLVEEAQRPYASRSQTLLGASSSSAAEDSAAETSDARAAYTSNTNAFSDEPYRDDPRASSGPAPDSRDNSALYTAQQAQMQAQDGQLDALALSIARQREMGLRMGDELELHGQLLNELDGATDGTQERLDRARGRMSRLEKSFKEHASSYTIVFLIIALVIFILFVK</sequence>
<dbReference type="SMART" id="SM00397">
    <property type="entry name" value="t_SNARE"/>
    <property type="match status" value="1"/>
</dbReference>
<dbReference type="PROSITE" id="PS50192">
    <property type="entry name" value="T_SNARE"/>
    <property type="match status" value="1"/>
</dbReference>
<keyword evidence="5" id="KW-1185">Reference proteome</keyword>